<proteinExistence type="predicted"/>
<gene>
    <name evidence="2" type="ORF">PLOB_00041246</name>
</gene>
<protein>
    <submittedName>
        <fullName evidence="2">Uncharacterized protein</fullName>
    </submittedName>
</protein>
<sequence length="129" mass="14732">MIRHPSSVIIAGPSGSGKSDLRMQQKEKIQFHRGLPDPRHLTQWFGRTRGGVLVLDDLMEEGGQDKRVLDLFTKDSHHRNITVLYLTQDLFPPGKFSKTINRNAHYIVAFKNPRDQTGIRTILLQAFPD</sequence>
<dbReference type="EMBL" id="CALNXK010000064">
    <property type="protein sequence ID" value="CAH3140435.1"/>
    <property type="molecule type" value="Genomic_DNA"/>
</dbReference>
<organism evidence="2 3">
    <name type="scientific">Porites lobata</name>
    <dbReference type="NCBI Taxonomy" id="104759"/>
    <lineage>
        <taxon>Eukaryota</taxon>
        <taxon>Metazoa</taxon>
        <taxon>Cnidaria</taxon>
        <taxon>Anthozoa</taxon>
        <taxon>Hexacorallia</taxon>
        <taxon>Scleractinia</taxon>
        <taxon>Fungiina</taxon>
        <taxon>Poritidae</taxon>
        <taxon>Porites</taxon>
    </lineage>
</organism>
<accession>A0ABN8PG59</accession>
<dbReference type="Proteomes" id="UP001159405">
    <property type="component" value="Unassembled WGS sequence"/>
</dbReference>
<comment type="caution">
    <text evidence="2">The sequence shown here is derived from an EMBL/GenBank/DDBJ whole genome shotgun (WGS) entry which is preliminary data.</text>
</comment>
<evidence type="ECO:0000313" key="2">
    <source>
        <dbReference type="EMBL" id="CAH3140435.1"/>
    </source>
</evidence>
<evidence type="ECO:0000256" key="1">
    <source>
        <dbReference type="SAM" id="MobiDB-lite"/>
    </source>
</evidence>
<keyword evidence="3" id="KW-1185">Reference proteome</keyword>
<evidence type="ECO:0000313" key="3">
    <source>
        <dbReference type="Proteomes" id="UP001159405"/>
    </source>
</evidence>
<feature type="region of interest" description="Disordered" evidence="1">
    <location>
        <begin position="1"/>
        <end position="20"/>
    </location>
</feature>
<reference evidence="2 3" key="1">
    <citation type="submission" date="2022-05" db="EMBL/GenBank/DDBJ databases">
        <authorList>
            <consortium name="Genoscope - CEA"/>
            <person name="William W."/>
        </authorList>
    </citation>
    <scope>NUCLEOTIDE SEQUENCE [LARGE SCALE GENOMIC DNA]</scope>
</reference>
<feature type="non-terminal residue" evidence="2">
    <location>
        <position position="129"/>
    </location>
</feature>
<name>A0ABN8PG59_9CNID</name>